<keyword evidence="3" id="KW-1185">Reference proteome</keyword>
<reference evidence="2 3" key="1">
    <citation type="submission" date="2020-02" db="EMBL/GenBank/DDBJ databases">
        <title>Draft genome sequence of Haematococcus lacustris strain NIES-144.</title>
        <authorList>
            <person name="Morimoto D."/>
            <person name="Nakagawa S."/>
            <person name="Yoshida T."/>
            <person name="Sawayama S."/>
        </authorList>
    </citation>
    <scope>NUCLEOTIDE SEQUENCE [LARGE SCALE GENOMIC DNA]</scope>
    <source>
        <strain evidence="2 3">NIES-144</strain>
    </source>
</reference>
<dbReference type="EMBL" id="BLLF01000084">
    <property type="protein sequence ID" value="GFH07257.1"/>
    <property type="molecule type" value="Genomic_DNA"/>
</dbReference>
<feature type="compositionally biased region" description="Low complexity" evidence="1">
    <location>
        <begin position="178"/>
        <end position="191"/>
    </location>
</feature>
<organism evidence="2 3">
    <name type="scientific">Haematococcus lacustris</name>
    <name type="common">Green alga</name>
    <name type="synonym">Haematococcus pluvialis</name>
    <dbReference type="NCBI Taxonomy" id="44745"/>
    <lineage>
        <taxon>Eukaryota</taxon>
        <taxon>Viridiplantae</taxon>
        <taxon>Chlorophyta</taxon>
        <taxon>core chlorophytes</taxon>
        <taxon>Chlorophyceae</taxon>
        <taxon>CS clade</taxon>
        <taxon>Chlamydomonadales</taxon>
        <taxon>Haematococcaceae</taxon>
        <taxon>Haematococcus</taxon>
    </lineage>
</organism>
<dbReference type="Proteomes" id="UP000485058">
    <property type="component" value="Unassembled WGS sequence"/>
</dbReference>
<protein>
    <submittedName>
        <fullName evidence="2">Uncharacterized protein</fullName>
    </submittedName>
</protein>
<evidence type="ECO:0000313" key="3">
    <source>
        <dbReference type="Proteomes" id="UP000485058"/>
    </source>
</evidence>
<accession>A0A699YAQ4</accession>
<sequence length="199" mass="21026">MVPIGPTACACACAFATTYPSAGPCWILIAATMSASGSKTIPTLTLTGFGGRMATFFFTCSCTNSKGELSGNGTYCPGLLTTTRATKAVDANGERLCGDSHYHTWYRMGRGTFDWLKRQLRPLIKTRRLSSGQRLAPTLRHPGCSGGGPGPGSGRPCWGLGVWQHQHPRAGRQRATRAPAASAEPSGSAIPNSCPPRLR</sequence>
<comment type="caution">
    <text evidence="2">The sequence shown here is derived from an EMBL/GenBank/DDBJ whole genome shotgun (WGS) entry which is preliminary data.</text>
</comment>
<gene>
    <name evidence="2" type="ORF">HaLaN_02037</name>
</gene>
<evidence type="ECO:0000313" key="2">
    <source>
        <dbReference type="EMBL" id="GFH07257.1"/>
    </source>
</evidence>
<name>A0A699YAQ4_HAELA</name>
<proteinExistence type="predicted"/>
<feature type="region of interest" description="Disordered" evidence="1">
    <location>
        <begin position="131"/>
        <end position="150"/>
    </location>
</feature>
<feature type="compositionally biased region" description="Basic residues" evidence="1">
    <location>
        <begin position="166"/>
        <end position="175"/>
    </location>
</feature>
<dbReference type="AlphaFoldDB" id="A0A699YAQ4"/>
<evidence type="ECO:0000256" key="1">
    <source>
        <dbReference type="SAM" id="MobiDB-lite"/>
    </source>
</evidence>
<feature type="region of interest" description="Disordered" evidence="1">
    <location>
        <begin position="155"/>
        <end position="199"/>
    </location>
</feature>